<evidence type="ECO:0000256" key="1">
    <source>
        <dbReference type="ARBA" id="ARBA00004586"/>
    </source>
</evidence>
<dbReference type="PANTHER" id="PTHR45919">
    <property type="entry name" value="GDP-MAN:MAN(3)GLCNAC(2)-PP-DOL ALPHA-1,2-MANNOSYLTRANSFERASE"/>
    <property type="match status" value="1"/>
</dbReference>
<evidence type="ECO:0000256" key="4">
    <source>
        <dbReference type="ARBA" id="ARBA00022824"/>
    </source>
</evidence>
<keyword evidence="4" id="KW-0256">Endoplasmic reticulum</keyword>
<name>A0A183E554_9BILA</name>
<proteinExistence type="inferred from homology"/>
<reference evidence="6" key="1">
    <citation type="submission" date="2016-06" db="UniProtKB">
        <authorList>
            <consortium name="WormBaseParasite"/>
        </authorList>
    </citation>
    <scope>IDENTIFICATION</scope>
</reference>
<evidence type="ECO:0000256" key="2">
    <source>
        <dbReference type="ARBA" id="ARBA00009481"/>
    </source>
</evidence>
<dbReference type="InterPro" id="IPR031814">
    <property type="entry name" value="ALG11_N"/>
</dbReference>
<keyword evidence="3" id="KW-0808">Transferase</keyword>
<dbReference type="GO" id="GO:0006487">
    <property type="term" value="P:protein N-linked glycosylation"/>
    <property type="evidence" value="ECO:0007669"/>
    <property type="project" value="TreeGrafter"/>
</dbReference>
<dbReference type="Pfam" id="PF15924">
    <property type="entry name" value="ALG11_N"/>
    <property type="match status" value="1"/>
</dbReference>
<comment type="similarity">
    <text evidence="2">Belongs to the glycosyltransferase group 1 family. Glycosyltransferase 4 subfamily.</text>
</comment>
<organism evidence="6">
    <name type="scientific">Gongylonema pulchrum</name>
    <dbReference type="NCBI Taxonomy" id="637853"/>
    <lineage>
        <taxon>Eukaryota</taxon>
        <taxon>Metazoa</taxon>
        <taxon>Ecdysozoa</taxon>
        <taxon>Nematoda</taxon>
        <taxon>Chromadorea</taxon>
        <taxon>Rhabditida</taxon>
        <taxon>Spirurina</taxon>
        <taxon>Spiruromorpha</taxon>
        <taxon>Spiruroidea</taxon>
        <taxon>Gongylonematidae</taxon>
        <taxon>Gongylonema</taxon>
    </lineage>
</organism>
<dbReference type="WBParaSite" id="GPUH_0001611701-mRNA-1">
    <property type="protein sequence ID" value="GPUH_0001611701-mRNA-1"/>
    <property type="gene ID" value="GPUH_0001611701"/>
</dbReference>
<feature type="domain" description="ALG11 mannosyltransferase N-terminal" evidence="5">
    <location>
        <begin position="15"/>
        <end position="88"/>
    </location>
</feature>
<evidence type="ECO:0000313" key="6">
    <source>
        <dbReference type="WBParaSite" id="GPUH_0001611701-mRNA-1"/>
    </source>
</evidence>
<sequence>LIHKNHRFRLKKNRKAVAFFHPYCNAGGGGERVLWCAVNAMQKKYGEKYHYVVYTGDVDVSREEIISKAKSCFNIEVVDTNLQFIYLRYF</sequence>
<dbReference type="AlphaFoldDB" id="A0A183E554"/>
<dbReference type="PANTHER" id="PTHR45919:SF1">
    <property type="entry name" value="GDP-MAN:MAN(3)GLCNAC(2)-PP-DOL ALPHA-1,2-MANNOSYLTRANSFERASE"/>
    <property type="match status" value="1"/>
</dbReference>
<evidence type="ECO:0000259" key="5">
    <source>
        <dbReference type="Pfam" id="PF15924"/>
    </source>
</evidence>
<protein>
    <submittedName>
        <fullName evidence="6">ALG11_N domain-containing protein</fullName>
    </submittedName>
</protein>
<comment type="subcellular location">
    <subcellularLocation>
        <location evidence="1">Endoplasmic reticulum membrane</location>
    </subcellularLocation>
</comment>
<dbReference type="GO" id="GO:0005789">
    <property type="term" value="C:endoplasmic reticulum membrane"/>
    <property type="evidence" value="ECO:0007669"/>
    <property type="project" value="UniProtKB-SubCell"/>
</dbReference>
<dbReference type="GO" id="GO:0004377">
    <property type="term" value="F:GDP-Man:Man(3)GlcNAc(2)-PP-Dol alpha-1,2-mannosyltransferase activity"/>
    <property type="evidence" value="ECO:0007669"/>
    <property type="project" value="InterPro"/>
</dbReference>
<accession>A0A183E554</accession>
<dbReference type="InterPro" id="IPR038013">
    <property type="entry name" value="ALG11"/>
</dbReference>
<evidence type="ECO:0000256" key="3">
    <source>
        <dbReference type="ARBA" id="ARBA00022679"/>
    </source>
</evidence>